<dbReference type="AlphaFoldDB" id="A0AAD4EN09"/>
<feature type="binding site" description="axial binding residue" evidence="4">
    <location>
        <position position="412"/>
    </location>
    <ligand>
        <name>heme</name>
        <dbReference type="ChEBI" id="CHEBI:30413"/>
    </ligand>
    <ligandPart>
        <name>Fe</name>
        <dbReference type="ChEBI" id="CHEBI:18248"/>
    </ligandPart>
</feature>
<comment type="cofactor">
    <cofactor evidence="4">
        <name>heme</name>
        <dbReference type="ChEBI" id="CHEBI:30413"/>
    </cofactor>
</comment>
<dbReference type="SUPFAM" id="SSF48264">
    <property type="entry name" value="Cytochrome P450"/>
    <property type="match status" value="1"/>
</dbReference>
<keyword evidence="2 4" id="KW-0479">Metal-binding</keyword>
<dbReference type="Pfam" id="PF00067">
    <property type="entry name" value="p450"/>
    <property type="match status" value="2"/>
</dbReference>
<dbReference type="EMBL" id="JAHCVI010000006">
    <property type="protein sequence ID" value="KAG7284219.1"/>
    <property type="molecule type" value="Genomic_DNA"/>
</dbReference>
<dbReference type="GO" id="GO:0020037">
    <property type="term" value="F:heme binding"/>
    <property type="evidence" value="ECO:0007669"/>
    <property type="project" value="InterPro"/>
</dbReference>
<comment type="caution">
    <text evidence="7">The sequence shown here is derived from an EMBL/GenBank/DDBJ whole genome shotgun (WGS) entry which is preliminary data.</text>
</comment>
<evidence type="ECO:0000256" key="3">
    <source>
        <dbReference type="ARBA" id="ARBA00023004"/>
    </source>
</evidence>
<dbReference type="PRINTS" id="PR00463">
    <property type="entry name" value="EP450I"/>
</dbReference>
<feature type="region of interest" description="Disordered" evidence="5">
    <location>
        <begin position="193"/>
        <end position="230"/>
    </location>
</feature>
<accession>A0AAD4EN09</accession>
<keyword evidence="8" id="KW-1185">Reference proteome</keyword>
<feature type="compositionally biased region" description="Basic and acidic residues" evidence="5">
    <location>
        <begin position="219"/>
        <end position="230"/>
    </location>
</feature>
<evidence type="ECO:0000313" key="8">
    <source>
        <dbReference type="Proteomes" id="UP001197093"/>
    </source>
</evidence>
<protein>
    <recommendedName>
        <fullName evidence="9">Cytochrome P450</fullName>
    </recommendedName>
</protein>
<name>A0AAD4EN09_9PEZI</name>
<evidence type="ECO:0000256" key="1">
    <source>
        <dbReference type="ARBA" id="ARBA00022617"/>
    </source>
</evidence>
<dbReference type="PANTHER" id="PTHR24305">
    <property type="entry name" value="CYTOCHROME P450"/>
    <property type="match status" value="1"/>
</dbReference>
<gene>
    <name evidence="7" type="ORF">NEMBOFW57_010583</name>
</gene>
<dbReference type="Proteomes" id="UP001197093">
    <property type="component" value="Unassembled WGS sequence"/>
</dbReference>
<keyword evidence="6" id="KW-1133">Transmembrane helix</keyword>
<evidence type="ECO:0000256" key="4">
    <source>
        <dbReference type="PIRSR" id="PIRSR602401-1"/>
    </source>
</evidence>
<dbReference type="GO" id="GO:0016705">
    <property type="term" value="F:oxidoreductase activity, acting on paired donors, with incorporation or reduction of molecular oxygen"/>
    <property type="evidence" value="ECO:0007669"/>
    <property type="project" value="InterPro"/>
</dbReference>
<dbReference type="PRINTS" id="PR00385">
    <property type="entry name" value="P450"/>
</dbReference>
<evidence type="ECO:0000256" key="6">
    <source>
        <dbReference type="SAM" id="Phobius"/>
    </source>
</evidence>
<evidence type="ECO:0000256" key="5">
    <source>
        <dbReference type="SAM" id="MobiDB-lite"/>
    </source>
</evidence>
<dbReference type="PANTHER" id="PTHR24305:SF168">
    <property type="entry name" value="P450, PUTATIVE (EUROFUNG)-RELATED"/>
    <property type="match status" value="1"/>
</dbReference>
<dbReference type="InterPro" id="IPR002401">
    <property type="entry name" value="Cyt_P450_E_grp-I"/>
</dbReference>
<evidence type="ECO:0000313" key="7">
    <source>
        <dbReference type="EMBL" id="KAG7284219.1"/>
    </source>
</evidence>
<dbReference type="InterPro" id="IPR050121">
    <property type="entry name" value="Cytochrome_P450_monoxygenase"/>
</dbReference>
<dbReference type="GO" id="GO:0005506">
    <property type="term" value="F:iron ion binding"/>
    <property type="evidence" value="ECO:0007669"/>
    <property type="project" value="InterPro"/>
</dbReference>
<keyword evidence="6" id="KW-0472">Membrane</keyword>
<proteinExistence type="predicted"/>
<dbReference type="GO" id="GO:0004497">
    <property type="term" value="F:monooxygenase activity"/>
    <property type="evidence" value="ECO:0007669"/>
    <property type="project" value="InterPro"/>
</dbReference>
<dbReference type="InterPro" id="IPR036396">
    <property type="entry name" value="Cyt_P450_sf"/>
</dbReference>
<dbReference type="InterPro" id="IPR001128">
    <property type="entry name" value="Cyt_P450"/>
</dbReference>
<keyword evidence="1 4" id="KW-0349">Heme</keyword>
<dbReference type="Gene3D" id="1.10.630.10">
    <property type="entry name" value="Cytochrome P450"/>
    <property type="match status" value="1"/>
</dbReference>
<feature type="transmembrane region" description="Helical" evidence="6">
    <location>
        <begin position="6"/>
        <end position="22"/>
    </location>
</feature>
<evidence type="ECO:0008006" key="9">
    <source>
        <dbReference type="Google" id="ProtNLM"/>
    </source>
</evidence>
<keyword evidence="6" id="KW-0812">Transmembrane</keyword>
<evidence type="ECO:0000256" key="2">
    <source>
        <dbReference type="ARBA" id="ARBA00022723"/>
    </source>
</evidence>
<reference evidence="7" key="1">
    <citation type="submission" date="2023-02" db="EMBL/GenBank/DDBJ databases">
        <authorList>
            <person name="Palmer J.M."/>
        </authorList>
    </citation>
    <scope>NUCLEOTIDE SEQUENCE</scope>
    <source>
        <strain evidence="7">FW57</strain>
    </source>
</reference>
<sequence>MKLLNSTTVVGAIAALVLYFAIGRIRAWARLRHIPGPPDAGWSIFRLARWQCSGRMYKRLQELSRQYGPVARIAPNWIIVSDPAEIRRIWSVRSGYHRGPWYKGFRVDPSTDSIVTAMDNNQHQSLRNGILKAYQGRNSAAQEEVVDAQITKFLDLLDTKYTSSHAAGIRPFDMGHGMQFLTHDMMSTIEFSAPSATSTPTPTRTTSSRPWKRPSARYSHSDPEVPDPDARQADFLQSFVDSPLTRAQVSAEALVHFFAGADTVAICLRTAVFLLASAPAAYRRLQDEIDRSVVVVGGAGSIRVTRPVVAEAEVRALPYLQACIRETLRLWPPIMSLMGKVSDVADEICGVRVPAGTSVGIGWFGVMRDEGVFGRNADAFEPARWLEAEGERLARMEATQGLAFAAGTRWECLGKRIAMMEVGKCLFELFLRYDFAMTDPIEPFKLFHVAGVLHQNMKATITKRGINEI</sequence>
<organism evidence="7 8">
    <name type="scientific">Staphylotrichum longicolle</name>
    <dbReference type="NCBI Taxonomy" id="669026"/>
    <lineage>
        <taxon>Eukaryota</taxon>
        <taxon>Fungi</taxon>
        <taxon>Dikarya</taxon>
        <taxon>Ascomycota</taxon>
        <taxon>Pezizomycotina</taxon>
        <taxon>Sordariomycetes</taxon>
        <taxon>Sordariomycetidae</taxon>
        <taxon>Sordariales</taxon>
        <taxon>Chaetomiaceae</taxon>
        <taxon>Staphylotrichum</taxon>
    </lineage>
</organism>
<feature type="compositionally biased region" description="Low complexity" evidence="5">
    <location>
        <begin position="193"/>
        <end position="209"/>
    </location>
</feature>
<keyword evidence="3 4" id="KW-0408">Iron</keyword>